<evidence type="ECO:0000313" key="3">
    <source>
        <dbReference type="Proteomes" id="UP001446871"/>
    </source>
</evidence>
<dbReference type="Proteomes" id="UP001446871">
    <property type="component" value="Unassembled WGS sequence"/>
</dbReference>
<dbReference type="PANTHER" id="PTHR33112:SF10">
    <property type="entry name" value="TOL"/>
    <property type="match status" value="1"/>
</dbReference>
<dbReference type="Pfam" id="PF06985">
    <property type="entry name" value="HET"/>
    <property type="match status" value="1"/>
</dbReference>
<dbReference type="PANTHER" id="PTHR33112">
    <property type="entry name" value="DOMAIN PROTEIN, PUTATIVE-RELATED"/>
    <property type="match status" value="1"/>
</dbReference>
<evidence type="ECO:0000313" key="2">
    <source>
        <dbReference type="EMBL" id="KAK8071634.1"/>
    </source>
</evidence>
<dbReference type="InterPro" id="IPR010730">
    <property type="entry name" value="HET"/>
</dbReference>
<organism evidence="2 3">
    <name type="scientific">Apiospora saccharicola</name>
    <dbReference type="NCBI Taxonomy" id="335842"/>
    <lineage>
        <taxon>Eukaryota</taxon>
        <taxon>Fungi</taxon>
        <taxon>Dikarya</taxon>
        <taxon>Ascomycota</taxon>
        <taxon>Pezizomycotina</taxon>
        <taxon>Sordariomycetes</taxon>
        <taxon>Xylariomycetidae</taxon>
        <taxon>Amphisphaeriales</taxon>
        <taxon>Apiosporaceae</taxon>
        <taxon>Apiospora</taxon>
    </lineage>
</organism>
<reference evidence="2 3" key="1">
    <citation type="submission" date="2023-01" db="EMBL/GenBank/DDBJ databases">
        <title>Analysis of 21 Apiospora genomes using comparative genomics revels a genus with tremendous synthesis potential of carbohydrate active enzymes and secondary metabolites.</title>
        <authorList>
            <person name="Sorensen T."/>
        </authorList>
    </citation>
    <scope>NUCLEOTIDE SEQUENCE [LARGE SCALE GENOMIC DNA]</scope>
    <source>
        <strain evidence="2 3">CBS 83171</strain>
    </source>
</reference>
<dbReference type="EMBL" id="JAQQWM010000003">
    <property type="protein sequence ID" value="KAK8071634.1"/>
    <property type="molecule type" value="Genomic_DNA"/>
</dbReference>
<comment type="caution">
    <text evidence="2">The sequence shown here is derived from an EMBL/GenBank/DDBJ whole genome shotgun (WGS) entry which is preliminary data.</text>
</comment>
<proteinExistence type="predicted"/>
<accession>A0ABR1VK76</accession>
<feature type="domain" description="Heterokaryon incompatibility" evidence="1">
    <location>
        <begin position="198"/>
        <end position="355"/>
    </location>
</feature>
<gene>
    <name evidence="2" type="ORF">PG996_004982</name>
</gene>
<keyword evidence="3" id="KW-1185">Reference proteome</keyword>
<sequence>MANDPRICDYCQAKVLLSNKPYGQHHPDAETWNLSLSQGCPFCTVLHKDMSKAQKDFPALRHMNAAYRWTIRPAGKMRESQEYIIVTFRPIVSIHISGSSDGTRELMERVFFLLPEDDLGHLPSVAELGPSTDSASSRRQVREWVDTCVRNHPQCNPSKSGPGFVPTRLVDLGEPGAEWAAKSVKIVNTKRDGIRARYVTLSHCWGRAKPFWNLRKAALAKSPVPEVPLADIQNKNIEEAITVARTIGIRYIWIDSLCIVQDDSDDWEREGQLMHKVYRNSHCNIAAADSSDGDGGLFRDRVEDPDQQSVPVRFMTPSGGAALFGHRAWRVLHSDLWQDEVLGRALYSRAWVFQERLLSPRLLHFSRGQIFWDCATLSASEAIPAGLPAVLDEGQTATDRHWRERLQVSAAAPMGRIIGTADDSLQAFWASAVLFYTSCNITRQSDRLRAVWGIAKLVRDAEREEFPAGLA</sequence>
<protein>
    <recommendedName>
        <fullName evidence="1">Heterokaryon incompatibility domain-containing protein</fullName>
    </recommendedName>
</protein>
<name>A0ABR1VK76_9PEZI</name>
<evidence type="ECO:0000259" key="1">
    <source>
        <dbReference type="Pfam" id="PF06985"/>
    </source>
</evidence>